<dbReference type="InterPro" id="IPR006710">
    <property type="entry name" value="Glyco_hydro_43"/>
</dbReference>
<evidence type="ECO:0000256" key="2">
    <source>
        <dbReference type="ARBA" id="ARBA00022651"/>
    </source>
</evidence>
<keyword evidence="4" id="KW-0119">Carbohydrate metabolism</keyword>
<sequence length="317" mass="35444">MIIAGIIGVLLLCTTSCTERKLNITGRNPVIEGYYADPSVIKHNGTFYLYATIDPWGGDSLALFKSTDFENWEKVALNWPTKAQCKSEDSNDSMVWAPSVIEGKDGKFHMFVSVGSEVYAGISDHPEGPWKNVNADQSPFVRTQKEDNIHTIDAEAFLDSDGKAYLYWGSGFDWKNGHCLVAEMNTSMTKLVSEPQDITPANYFEAPYMIKKDGVYYLMYSDGKCTDSTYQVRYATSDNPYGPFKEGKNSPVLHTIPGTDTYGPGHHSVLEEGGKYYIVYHRIADPSAKELLREICADELYFGNDNEILEVQPARGQ</sequence>
<organism evidence="9 10">
    <name type="scientific">Sinomicrobium oceani</name>
    <dbReference type="NCBI Taxonomy" id="1150368"/>
    <lineage>
        <taxon>Bacteria</taxon>
        <taxon>Pseudomonadati</taxon>
        <taxon>Bacteroidota</taxon>
        <taxon>Flavobacteriia</taxon>
        <taxon>Flavobacteriales</taxon>
        <taxon>Flavobacteriaceae</taxon>
        <taxon>Sinomicrobium</taxon>
    </lineage>
</organism>
<evidence type="ECO:0000313" key="9">
    <source>
        <dbReference type="EMBL" id="SFW60702.1"/>
    </source>
</evidence>
<keyword evidence="10" id="KW-1185">Reference proteome</keyword>
<dbReference type="Gene3D" id="2.115.10.20">
    <property type="entry name" value="Glycosyl hydrolase domain, family 43"/>
    <property type="match status" value="1"/>
</dbReference>
<dbReference type="STRING" id="1150368.SAMN02927921_02654"/>
<feature type="active site" description="Proton donor" evidence="6">
    <location>
        <position position="205"/>
    </location>
</feature>
<dbReference type="GO" id="GO:0004553">
    <property type="term" value="F:hydrolase activity, hydrolyzing O-glycosyl compounds"/>
    <property type="evidence" value="ECO:0007669"/>
    <property type="project" value="InterPro"/>
</dbReference>
<reference evidence="9 10" key="1">
    <citation type="submission" date="2016-11" db="EMBL/GenBank/DDBJ databases">
        <authorList>
            <person name="Jaros S."/>
            <person name="Januszkiewicz K."/>
            <person name="Wedrychowicz H."/>
        </authorList>
    </citation>
    <scope>NUCLEOTIDE SEQUENCE [LARGE SCALE GENOMIC DNA]</scope>
    <source>
        <strain evidence="9 10">CGMCC 1.12145</strain>
    </source>
</reference>
<evidence type="ECO:0000256" key="7">
    <source>
        <dbReference type="PIRSR" id="PIRSR606710-2"/>
    </source>
</evidence>
<feature type="active site" description="Proton acceptor" evidence="6">
    <location>
        <position position="37"/>
    </location>
</feature>
<keyword evidence="5 8" id="KW-0326">Glycosidase</keyword>
<evidence type="ECO:0000256" key="4">
    <source>
        <dbReference type="ARBA" id="ARBA00023277"/>
    </source>
</evidence>
<gene>
    <name evidence="9" type="ORF">SAMN02927921_02654</name>
</gene>
<evidence type="ECO:0000256" key="6">
    <source>
        <dbReference type="PIRSR" id="PIRSR606710-1"/>
    </source>
</evidence>
<evidence type="ECO:0000313" key="10">
    <source>
        <dbReference type="Proteomes" id="UP000182248"/>
    </source>
</evidence>
<dbReference type="PANTHER" id="PTHR43772">
    <property type="entry name" value="ENDO-1,4-BETA-XYLANASE"/>
    <property type="match status" value="1"/>
</dbReference>
<comment type="similarity">
    <text evidence="1 8">Belongs to the glycosyl hydrolase 43 family.</text>
</comment>
<feature type="site" description="Important for catalytic activity, responsible for pKa modulation of the active site Glu and correct orientation of both the proton donor and substrate" evidence="7">
    <location>
        <position position="153"/>
    </location>
</feature>
<dbReference type="Pfam" id="PF04616">
    <property type="entry name" value="Glyco_hydro_43"/>
    <property type="match status" value="1"/>
</dbReference>
<evidence type="ECO:0000256" key="8">
    <source>
        <dbReference type="RuleBase" id="RU361187"/>
    </source>
</evidence>
<dbReference type="SUPFAM" id="SSF75005">
    <property type="entry name" value="Arabinanase/levansucrase/invertase"/>
    <property type="match status" value="1"/>
</dbReference>
<dbReference type="InterPro" id="IPR023296">
    <property type="entry name" value="Glyco_hydro_beta-prop_sf"/>
</dbReference>
<dbReference type="CDD" id="cd18608">
    <property type="entry name" value="GH43_F5-8_typeC-like"/>
    <property type="match status" value="1"/>
</dbReference>
<keyword evidence="2" id="KW-0858">Xylan degradation</keyword>
<evidence type="ECO:0000256" key="3">
    <source>
        <dbReference type="ARBA" id="ARBA00022801"/>
    </source>
</evidence>
<keyword evidence="2" id="KW-0624">Polysaccharide degradation</keyword>
<evidence type="ECO:0000256" key="5">
    <source>
        <dbReference type="ARBA" id="ARBA00023295"/>
    </source>
</evidence>
<keyword evidence="3 8" id="KW-0378">Hydrolase</keyword>
<accession>A0A1K1QN77</accession>
<dbReference type="PANTHER" id="PTHR43772:SF2">
    <property type="entry name" value="PUTATIVE (AFU_ORTHOLOGUE AFUA_2G04480)-RELATED"/>
    <property type="match status" value="1"/>
</dbReference>
<dbReference type="AlphaFoldDB" id="A0A1K1QN77"/>
<dbReference type="InterPro" id="IPR052176">
    <property type="entry name" value="Glycosyl_Hydrlase_43_Enz"/>
</dbReference>
<dbReference type="Proteomes" id="UP000182248">
    <property type="component" value="Unassembled WGS sequence"/>
</dbReference>
<proteinExistence type="inferred from homology"/>
<dbReference type="EMBL" id="FPJE01000014">
    <property type="protein sequence ID" value="SFW60702.1"/>
    <property type="molecule type" value="Genomic_DNA"/>
</dbReference>
<evidence type="ECO:0000256" key="1">
    <source>
        <dbReference type="ARBA" id="ARBA00009865"/>
    </source>
</evidence>
<dbReference type="GO" id="GO:0045493">
    <property type="term" value="P:xylan catabolic process"/>
    <property type="evidence" value="ECO:0007669"/>
    <property type="project" value="UniProtKB-KW"/>
</dbReference>
<name>A0A1K1QN77_9FLAO</name>
<protein>
    <submittedName>
        <fullName evidence="9">Glycosyl hydrolases family 43</fullName>
    </submittedName>
</protein>